<feature type="DNA-binding region" description="Homeobox" evidence="8">
    <location>
        <begin position="160"/>
        <end position="220"/>
    </location>
</feature>
<feature type="compositionally biased region" description="Basic and acidic residues" evidence="11">
    <location>
        <begin position="133"/>
        <end position="148"/>
    </location>
</feature>
<evidence type="ECO:0000256" key="4">
    <source>
        <dbReference type="ARBA" id="ARBA00023125"/>
    </source>
</evidence>
<protein>
    <submittedName>
        <fullName evidence="13">Homeobox-leucine zipper protein HAT14</fullName>
    </submittedName>
</protein>
<dbReference type="PANTHER" id="PTHR45714">
    <property type="entry name" value="HOMEOBOX-LEUCINE ZIPPER PROTEIN HAT14"/>
    <property type="match status" value="1"/>
</dbReference>
<evidence type="ECO:0000256" key="1">
    <source>
        <dbReference type="ARBA" id="ARBA00004123"/>
    </source>
</evidence>
<dbReference type="Gene3D" id="1.10.10.60">
    <property type="entry name" value="Homeodomain-like"/>
    <property type="match status" value="1"/>
</dbReference>
<evidence type="ECO:0000313" key="13">
    <source>
        <dbReference type="EMBL" id="KAK1373803.1"/>
    </source>
</evidence>
<comment type="caution">
    <text evidence="13">The sequence shown here is derived from an EMBL/GenBank/DDBJ whole genome shotgun (WGS) entry which is preliminary data.</text>
</comment>
<evidence type="ECO:0000256" key="5">
    <source>
        <dbReference type="ARBA" id="ARBA00023155"/>
    </source>
</evidence>
<dbReference type="InterPro" id="IPR050762">
    <property type="entry name" value="HD-ZIP_Homeobox_LZ_Class_II"/>
</dbReference>
<feature type="region of interest" description="Disordered" evidence="11">
    <location>
        <begin position="133"/>
        <end position="163"/>
    </location>
</feature>
<reference evidence="13" key="2">
    <citation type="submission" date="2023-05" db="EMBL/GenBank/DDBJ databases">
        <authorList>
            <person name="Schelkunov M.I."/>
        </authorList>
    </citation>
    <scope>NUCLEOTIDE SEQUENCE</scope>
    <source>
        <strain evidence="13">Hsosn_3</strain>
        <tissue evidence="13">Leaf</tissue>
    </source>
</reference>
<keyword evidence="4 8" id="KW-0238">DNA-binding</keyword>
<dbReference type="PANTHER" id="PTHR45714:SF39">
    <property type="entry name" value="HOMEOBOX-LEUCINE ZIPPER PROTEIN HAT14"/>
    <property type="match status" value="1"/>
</dbReference>
<dbReference type="GO" id="GO:0043565">
    <property type="term" value="F:sequence-specific DNA binding"/>
    <property type="evidence" value="ECO:0007669"/>
    <property type="project" value="InterPro"/>
</dbReference>
<dbReference type="GO" id="GO:0005634">
    <property type="term" value="C:nucleus"/>
    <property type="evidence" value="ECO:0007669"/>
    <property type="project" value="UniProtKB-SubCell"/>
</dbReference>
<dbReference type="SMART" id="SM00389">
    <property type="entry name" value="HOX"/>
    <property type="match status" value="1"/>
</dbReference>
<dbReference type="InterPro" id="IPR009057">
    <property type="entry name" value="Homeodomain-like_sf"/>
</dbReference>
<evidence type="ECO:0000256" key="8">
    <source>
        <dbReference type="PROSITE-ProRule" id="PRU00108"/>
    </source>
</evidence>
<evidence type="ECO:0000313" key="14">
    <source>
        <dbReference type="Proteomes" id="UP001237642"/>
    </source>
</evidence>
<dbReference type="SMART" id="SM00340">
    <property type="entry name" value="HALZ"/>
    <property type="match status" value="1"/>
</dbReference>
<proteinExistence type="inferred from homology"/>
<feature type="compositionally biased region" description="Low complexity" evidence="11">
    <location>
        <begin position="1"/>
        <end position="13"/>
    </location>
</feature>
<dbReference type="GO" id="GO:0000981">
    <property type="term" value="F:DNA-binding transcription factor activity, RNA polymerase II-specific"/>
    <property type="evidence" value="ECO:0007669"/>
    <property type="project" value="InterPro"/>
</dbReference>
<keyword evidence="10" id="KW-0175">Coiled coil</keyword>
<feature type="region of interest" description="Disordered" evidence="11">
    <location>
        <begin position="277"/>
        <end position="318"/>
    </location>
</feature>
<feature type="domain" description="Homeobox" evidence="12">
    <location>
        <begin position="158"/>
        <end position="219"/>
    </location>
</feature>
<reference evidence="13" key="1">
    <citation type="submission" date="2023-02" db="EMBL/GenBank/DDBJ databases">
        <title>Genome of toxic invasive species Heracleum sosnowskyi carries increased number of genes despite the absence of recent whole-genome duplications.</title>
        <authorList>
            <person name="Schelkunov M."/>
            <person name="Shtratnikova V."/>
            <person name="Makarenko M."/>
            <person name="Klepikova A."/>
            <person name="Omelchenko D."/>
            <person name="Novikova G."/>
            <person name="Obukhova E."/>
            <person name="Bogdanov V."/>
            <person name="Penin A."/>
            <person name="Logacheva M."/>
        </authorList>
    </citation>
    <scope>NUCLEOTIDE SEQUENCE</scope>
    <source>
        <strain evidence="13">Hsosn_3</strain>
        <tissue evidence="13">Leaf</tissue>
    </source>
</reference>
<evidence type="ECO:0000256" key="6">
    <source>
        <dbReference type="ARBA" id="ARBA00023163"/>
    </source>
</evidence>
<evidence type="ECO:0000256" key="10">
    <source>
        <dbReference type="SAM" id="Coils"/>
    </source>
</evidence>
<dbReference type="Proteomes" id="UP001237642">
    <property type="component" value="Unassembled WGS sequence"/>
</dbReference>
<accession>A0AAD8MJ00</accession>
<feature type="compositionally biased region" description="Basic and acidic residues" evidence="11">
    <location>
        <begin position="54"/>
        <end position="68"/>
    </location>
</feature>
<evidence type="ECO:0000259" key="12">
    <source>
        <dbReference type="PROSITE" id="PS50071"/>
    </source>
</evidence>
<dbReference type="InterPro" id="IPR003106">
    <property type="entry name" value="Leu_zip_homeo"/>
</dbReference>
<dbReference type="Pfam" id="PF00046">
    <property type="entry name" value="Homeodomain"/>
    <property type="match status" value="1"/>
</dbReference>
<dbReference type="EMBL" id="JAUIZM010000007">
    <property type="protein sequence ID" value="KAK1373803.1"/>
    <property type="molecule type" value="Genomic_DNA"/>
</dbReference>
<gene>
    <name evidence="13" type="ORF">POM88_029996</name>
</gene>
<sequence length="318" mass="35313">MELGLSLGDSSSSKPFLDTAQKPASKAPDLGFHMGLNIHSKSTSDDDEDEYADIDDHSSQETFKDKQTPLHLLTLAPLRFPPQSDNGSSEGGSSGNVRGTRGFDVNRMVAAEEATSSFCMDLAIYRGVGNKRSLEDHGNDVVEGERGSNSRASDDDENGLTRKKLRLSKEQSAFLEESFKEHNTLNPQKQKHGLARQLNLRPRQVEVWFQNRRARTKLKQTEVDCEYLKKCCEKLTEENRKLNKELQELRALKASTPFYMQSPATTLTMCPSCERVATTTPPSTTAAKPTPTTSTTTSSFPLSRSKFFPFSHTPTKAS</sequence>
<keyword evidence="5 8" id="KW-0371">Homeobox</keyword>
<feature type="compositionally biased region" description="Low complexity" evidence="11">
    <location>
        <begin position="277"/>
        <end position="299"/>
    </location>
</feature>
<evidence type="ECO:0000256" key="11">
    <source>
        <dbReference type="SAM" id="MobiDB-lite"/>
    </source>
</evidence>
<organism evidence="13 14">
    <name type="scientific">Heracleum sosnowskyi</name>
    <dbReference type="NCBI Taxonomy" id="360622"/>
    <lineage>
        <taxon>Eukaryota</taxon>
        <taxon>Viridiplantae</taxon>
        <taxon>Streptophyta</taxon>
        <taxon>Embryophyta</taxon>
        <taxon>Tracheophyta</taxon>
        <taxon>Spermatophyta</taxon>
        <taxon>Magnoliopsida</taxon>
        <taxon>eudicotyledons</taxon>
        <taxon>Gunneridae</taxon>
        <taxon>Pentapetalae</taxon>
        <taxon>asterids</taxon>
        <taxon>campanulids</taxon>
        <taxon>Apiales</taxon>
        <taxon>Apiaceae</taxon>
        <taxon>Apioideae</taxon>
        <taxon>apioid superclade</taxon>
        <taxon>Tordylieae</taxon>
        <taxon>Tordyliinae</taxon>
        <taxon>Heracleum</taxon>
    </lineage>
</organism>
<comment type="similarity">
    <text evidence="2">Belongs to the HD-ZIP homeobox family. Class II subfamily.</text>
</comment>
<keyword evidence="14" id="KW-1185">Reference proteome</keyword>
<comment type="subcellular location">
    <subcellularLocation>
        <location evidence="1 8 9">Nucleus</location>
    </subcellularLocation>
</comment>
<feature type="coiled-coil region" evidence="10">
    <location>
        <begin position="225"/>
        <end position="255"/>
    </location>
</feature>
<evidence type="ECO:0000256" key="9">
    <source>
        <dbReference type="RuleBase" id="RU000682"/>
    </source>
</evidence>
<feature type="region of interest" description="Disordered" evidence="11">
    <location>
        <begin position="1"/>
        <end position="101"/>
    </location>
</feature>
<dbReference type="PROSITE" id="PS50071">
    <property type="entry name" value="HOMEOBOX_2"/>
    <property type="match status" value="1"/>
</dbReference>
<dbReference type="SUPFAM" id="SSF46689">
    <property type="entry name" value="Homeodomain-like"/>
    <property type="match status" value="1"/>
</dbReference>
<dbReference type="CDD" id="cd00086">
    <property type="entry name" value="homeodomain"/>
    <property type="match status" value="1"/>
</dbReference>
<keyword evidence="7 8" id="KW-0539">Nucleus</keyword>
<name>A0AAD8MJ00_9APIA</name>
<dbReference type="InterPro" id="IPR001356">
    <property type="entry name" value="HD"/>
</dbReference>
<evidence type="ECO:0000256" key="3">
    <source>
        <dbReference type="ARBA" id="ARBA00023015"/>
    </source>
</evidence>
<keyword evidence="3" id="KW-0805">Transcription regulation</keyword>
<dbReference type="Pfam" id="PF02183">
    <property type="entry name" value="HALZ"/>
    <property type="match status" value="1"/>
</dbReference>
<evidence type="ECO:0000256" key="7">
    <source>
        <dbReference type="ARBA" id="ARBA00023242"/>
    </source>
</evidence>
<dbReference type="PROSITE" id="PS00027">
    <property type="entry name" value="HOMEOBOX_1"/>
    <property type="match status" value="1"/>
</dbReference>
<dbReference type="AlphaFoldDB" id="A0AAD8MJ00"/>
<keyword evidence="6" id="KW-0804">Transcription</keyword>
<dbReference type="InterPro" id="IPR017970">
    <property type="entry name" value="Homeobox_CS"/>
</dbReference>
<evidence type="ECO:0000256" key="2">
    <source>
        <dbReference type="ARBA" id="ARBA00006074"/>
    </source>
</evidence>